<dbReference type="EMBL" id="CM004391">
    <property type="protein sequence ID" value="OAY50886.2"/>
    <property type="molecule type" value="Genomic_DNA"/>
</dbReference>
<organism evidence="1 2">
    <name type="scientific">Manihot esculenta</name>
    <name type="common">Cassava</name>
    <name type="synonym">Jatropha manihot</name>
    <dbReference type="NCBI Taxonomy" id="3983"/>
    <lineage>
        <taxon>Eukaryota</taxon>
        <taxon>Viridiplantae</taxon>
        <taxon>Streptophyta</taxon>
        <taxon>Embryophyta</taxon>
        <taxon>Tracheophyta</taxon>
        <taxon>Spermatophyta</taxon>
        <taxon>Magnoliopsida</taxon>
        <taxon>eudicotyledons</taxon>
        <taxon>Gunneridae</taxon>
        <taxon>Pentapetalae</taxon>
        <taxon>rosids</taxon>
        <taxon>fabids</taxon>
        <taxon>Malpighiales</taxon>
        <taxon>Euphorbiaceae</taxon>
        <taxon>Crotonoideae</taxon>
        <taxon>Manihoteae</taxon>
        <taxon>Manihot</taxon>
    </lineage>
</organism>
<evidence type="ECO:0000313" key="1">
    <source>
        <dbReference type="EMBL" id="OAY50886.2"/>
    </source>
</evidence>
<proteinExistence type="predicted"/>
<name>A0ACC8DNK4_MANES</name>
<dbReference type="Proteomes" id="UP000091857">
    <property type="component" value="Chromosome 5"/>
</dbReference>
<gene>
    <name evidence="1" type="ORF">MANES_05G134300v8</name>
</gene>
<comment type="caution">
    <text evidence="1">The sequence shown here is derived from an EMBL/GenBank/DDBJ whole genome shotgun (WGS) entry which is preliminary data.</text>
</comment>
<keyword evidence="2" id="KW-1185">Reference proteome</keyword>
<sequence length="391" mass="43623">MKIEMEVQIISKKNIKPSSPTPSHLRIFKFSLLDQLSPSSYSPLILFYPMNNNSTHPDVSRRLSLLKSSLSRTLTLFYPLAGNIKNELSIDCYDEGAYFAEARVSSCSLHEFLTQPDLLLIYKLLPCEFPFMELAPGSYVMCIQANVFSCDHFDGAALGTFLKGWTSAARSCNQRISPNFLSASLFPPNDELWFKNASFSISGEKCPTRVEVVSAFLWKSMMAASAELHGFQRPYLLTHLVNLRRRMEPSLTENSLGNSCEFSDLVGEVKKAISRIDAEFFKQIKGDEGKSVMSEFFKTVAEMGSGDEVDCFGFSSWSHFGYYGADFGWGKPVWVSSIGLTASVFMNVIVLVETRLSDGIEAWVTLDEPDMAILASNPELLKLALLIDDSV</sequence>
<protein>
    <submittedName>
        <fullName evidence="1">Uncharacterized protein</fullName>
    </submittedName>
</protein>
<evidence type="ECO:0000313" key="2">
    <source>
        <dbReference type="Proteomes" id="UP000091857"/>
    </source>
</evidence>
<accession>A0ACC8DNK4</accession>
<reference evidence="2" key="1">
    <citation type="journal article" date="2016" name="Nat. Biotechnol.">
        <title>Sequencing wild and cultivated cassava and related species reveals extensive interspecific hybridization and genetic diversity.</title>
        <authorList>
            <person name="Bredeson J.V."/>
            <person name="Lyons J.B."/>
            <person name="Prochnik S.E."/>
            <person name="Wu G.A."/>
            <person name="Ha C.M."/>
            <person name="Edsinger-Gonzales E."/>
            <person name="Grimwood J."/>
            <person name="Schmutz J."/>
            <person name="Rabbi I.Y."/>
            <person name="Egesi C."/>
            <person name="Nauluvula P."/>
            <person name="Lebot V."/>
            <person name="Ndunguru J."/>
            <person name="Mkamilo G."/>
            <person name="Bart R.S."/>
            <person name="Setter T.L."/>
            <person name="Gleadow R.M."/>
            <person name="Kulakow P."/>
            <person name="Ferguson M.E."/>
            <person name="Rounsley S."/>
            <person name="Rokhsar D.S."/>
        </authorList>
    </citation>
    <scope>NUCLEOTIDE SEQUENCE [LARGE SCALE GENOMIC DNA]</scope>
    <source>
        <strain evidence="2">cv. AM560-2</strain>
    </source>
</reference>